<dbReference type="RefSeq" id="WP_066765447.1">
    <property type="nucleotide sequence ID" value="NZ_SBKP01000001.1"/>
</dbReference>
<dbReference type="EMBL" id="SBKP01000001">
    <property type="protein sequence ID" value="RXR30903.1"/>
    <property type="molecule type" value="Genomic_DNA"/>
</dbReference>
<name>A0A4Q1KLS9_9SPHN</name>
<dbReference type="Proteomes" id="UP000290958">
    <property type="component" value="Unassembled WGS sequence"/>
</dbReference>
<reference evidence="2" key="1">
    <citation type="submission" date="2019-01" db="EMBL/GenBank/DDBJ databases">
        <title>Cytophagaceae bacterium strain CAR-16.</title>
        <authorList>
            <person name="Chen W.-M."/>
        </authorList>
    </citation>
    <scope>NUCLEOTIDE SEQUENCE [LARGE SCALE GENOMIC DNA]</scope>
    <source>
        <strain evidence="2">CHR27</strain>
    </source>
</reference>
<sequence length="131" mass="14347">MTTLSAPIEHGAISVLGLILSSARRWREARDTGLAVQPHLFSELAFEGFDIMAPVLDSLMHLYEVVLRRPMRVGRGGGASQDEDLLLDLLTGTKQSRDSFGNTGAMGRTFETALLSTRIMLRKAFPIPAAY</sequence>
<organism evidence="1 2">
    <name type="scientific">Sphingobium fluviale</name>
    <dbReference type="NCBI Taxonomy" id="2506423"/>
    <lineage>
        <taxon>Bacteria</taxon>
        <taxon>Pseudomonadati</taxon>
        <taxon>Pseudomonadota</taxon>
        <taxon>Alphaproteobacteria</taxon>
        <taxon>Sphingomonadales</taxon>
        <taxon>Sphingomonadaceae</taxon>
        <taxon>Sphingobium</taxon>
    </lineage>
</organism>
<dbReference type="AlphaFoldDB" id="A0A4Q1KLS9"/>
<dbReference type="OrthoDB" id="7507791at2"/>
<protein>
    <submittedName>
        <fullName evidence="1">Uncharacterized protein</fullName>
    </submittedName>
</protein>
<evidence type="ECO:0000313" key="1">
    <source>
        <dbReference type="EMBL" id="RXR30903.1"/>
    </source>
</evidence>
<evidence type="ECO:0000313" key="2">
    <source>
        <dbReference type="Proteomes" id="UP000290958"/>
    </source>
</evidence>
<comment type="caution">
    <text evidence="1">The sequence shown here is derived from an EMBL/GenBank/DDBJ whole genome shotgun (WGS) entry which is preliminary data.</text>
</comment>
<proteinExistence type="predicted"/>
<gene>
    <name evidence="1" type="ORF">EQG66_01035</name>
</gene>
<accession>A0A4Q1KLS9</accession>
<keyword evidence="2" id="KW-1185">Reference proteome</keyword>